<protein>
    <submittedName>
        <fullName evidence="3">Uncharacterized protein</fullName>
    </submittedName>
</protein>
<accession>A0A4Y2G852</accession>
<evidence type="ECO:0000313" key="2">
    <source>
        <dbReference type="EMBL" id="GBM49408.1"/>
    </source>
</evidence>
<comment type="caution">
    <text evidence="3">The sequence shown here is derived from an EMBL/GenBank/DDBJ whole genome shotgun (WGS) entry which is preliminary data.</text>
</comment>
<evidence type="ECO:0000313" key="4">
    <source>
        <dbReference type="Proteomes" id="UP000499080"/>
    </source>
</evidence>
<keyword evidence="4" id="KW-1185">Reference proteome</keyword>
<name>A0A4Y2G852_ARAVE</name>
<dbReference type="AlphaFoldDB" id="A0A4Y2G852"/>
<feature type="region of interest" description="Disordered" evidence="1">
    <location>
        <begin position="66"/>
        <end position="85"/>
    </location>
</feature>
<sequence>MCECVTSPRPNVKRFFDNHRTSLNPMGPPLPNCEICSYEPESDSEALLQLRYKMCPNEKETTVLSRRKGVDGFSSETSGSGKHPFSPSFDSLSDAWAPTVHKLCHNQPFCGLCDAQFLRLSTVQQQFHVWGSDDSAA</sequence>
<organism evidence="3 4">
    <name type="scientific">Araneus ventricosus</name>
    <name type="common">Orbweaver spider</name>
    <name type="synonym">Epeira ventricosa</name>
    <dbReference type="NCBI Taxonomy" id="182803"/>
    <lineage>
        <taxon>Eukaryota</taxon>
        <taxon>Metazoa</taxon>
        <taxon>Ecdysozoa</taxon>
        <taxon>Arthropoda</taxon>
        <taxon>Chelicerata</taxon>
        <taxon>Arachnida</taxon>
        <taxon>Araneae</taxon>
        <taxon>Araneomorphae</taxon>
        <taxon>Entelegynae</taxon>
        <taxon>Araneoidea</taxon>
        <taxon>Araneidae</taxon>
        <taxon>Araneus</taxon>
    </lineage>
</organism>
<evidence type="ECO:0000313" key="3">
    <source>
        <dbReference type="EMBL" id="GBM49417.1"/>
    </source>
</evidence>
<proteinExistence type="predicted"/>
<gene>
    <name evidence="2" type="ORF">AVEN_147574_1</name>
    <name evidence="3" type="ORF">AVEN_157997_1</name>
</gene>
<evidence type="ECO:0000256" key="1">
    <source>
        <dbReference type="SAM" id="MobiDB-lite"/>
    </source>
</evidence>
<dbReference type="EMBL" id="BGPR01176766">
    <property type="protein sequence ID" value="GBM49408.1"/>
    <property type="molecule type" value="Genomic_DNA"/>
</dbReference>
<dbReference type="Proteomes" id="UP000499080">
    <property type="component" value="Unassembled WGS sequence"/>
</dbReference>
<reference evidence="3 4" key="1">
    <citation type="journal article" date="2019" name="Sci. Rep.">
        <title>Orb-weaving spider Araneus ventricosus genome elucidates the spidroin gene catalogue.</title>
        <authorList>
            <person name="Kono N."/>
            <person name="Nakamura H."/>
            <person name="Ohtoshi R."/>
            <person name="Moran D.A.P."/>
            <person name="Shinohara A."/>
            <person name="Yoshida Y."/>
            <person name="Fujiwara M."/>
            <person name="Mori M."/>
            <person name="Tomita M."/>
            <person name="Arakawa K."/>
        </authorList>
    </citation>
    <scope>NUCLEOTIDE SEQUENCE [LARGE SCALE GENOMIC DNA]</scope>
</reference>
<dbReference type="EMBL" id="BGPR01176769">
    <property type="protein sequence ID" value="GBM49417.1"/>
    <property type="molecule type" value="Genomic_DNA"/>
</dbReference>